<evidence type="ECO:0000256" key="4">
    <source>
        <dbReference type="ARBA" id="ARBA00022475"/>
    </source>
</evidence>
<dbReference type="Gene3D" id="2.40.128.110">
    <property type="entry name" value="Lipid/polyisoprenoid-binding, YceI-like"/>
    <property type="match status" value="1"/>
</dbReference>
<dbReference type="InterPro" id="IPR016174">
    <property type="entry name" value="Di-haem_cyt_TM"/>
</dbReference>
<evidence type="ECO:0000256" key="11">
    <source>
        <dbReference type="ARBA" id="ARBA00023136"/>
    </source>
</evidence>
<dbReference type="SMART" id="SM00867">
    <property type="entry name" value="YceI"/>
    <property type="match status" value="1"/>
</dbReference>
<keyword evidence="7" id="KW-0479">Metal-binding</keyword>
<dbReference type="Gene3D" id="1.20.950.20">
    <property type="entry name" value="Transmembrane di-heme cytochromes, Chain C"/>
    <property type="match status" value="1"/>
</dbReference>
<dbReference type="GO" id="GO:0005886">
    <property type="term" value="C:plasma membrane"/>
    <property type="evidence" value="ECO:0007669"/>
    <property type="project" value="UniProtKB-SubCell"/>
</dbReference>
<comment type="cofactor">
    <cofactor evidence="1">
        <name>heme b</name>
        <dbReference type="ChEBI" id="CHEBI:60344"/>
    </cofactor>
</comment>
<evidence type="ECO:0000256" key="3">
    <source>
        <dbReference type="ARBA" id="ARBA00022448"/>
    </source>
</evidence>
<keyword evidence="6 13" id="KW-0812">Transmembrane</keyword>
<keyword evidence="4" id="KW-1003">Cell membrane</keyword>
<sequence>MPTSNSSTTYGSVTKTFHWLTALLILAVIPLGLIANDLAHQIRNPDASASEATVRLATTLFSAHKTLGLAVFFVALARIGWAISQPKPGLLNGDKRAEAWLAETVHWLLYGSLVLVPLSGWVHHAATTGFAPIWWPFEQTLPFVPQDPHLAEISSVVHFVLQWVLVGAITLHVAGALKHHVIDGDATLRRMLPGLNPAHPTARQPGHLLPFVTALAVWAAVLGGAGALGWFSKGAGATGMATLAAVDSEWQVQQGTLNISITQMGSQVTGSFADWTAEISYAEQPDANNRHGEVTVTISIGSLTLGSVTDQAMGKEYFNAENFPTATFQADILTTETGKLARGTLTIKDQSVPVEMPFDLSIDGDTASAGGGLSVDRRNFGIGGDGTDSLGATVDISFDLTAARG</sequence>
<evidence type="ECO:0000256" key="2">
    <source>
        <dbReference type="ARBA" id="ARBA00004651"/>
    </source>
</evidence>
<protein>
    <submittedName>
        <fullName evidence="15">Cytochrome b561</fullName>
    </submittedName>
</protein>
<evidence type="ECO:0000256" key="13">
    <source>
        <dbReference type="SAM" id="Phobius"/>
    </source>
</evidence>
<evidence type="ECO:0000256" key="10">
    <source>
        <dbReference type="ARBA" id="ARBA00023004"/>
    </source>
</evidence>
<feature type="domain" description="Lipid/polyisoprenoid-binding YceI-like" evidence="14">
    <location>
        <begin position="249"/>
        <end position="403"/>
    </location>
</feature>
<dbReference type="PANTHER" id="PTHR30529">
    <property type="entry name" value="CYTOCHROME B561"/>
    <property type="match status" value="1"/>
</dbReference>
<evidence type="ECO:0000256" key="12">
    <source>
        <dbReference type="ARBA" id="ARBA00037975"/>
    </source>
</evidence>
<evidence type="ECO:0000256" key="8">
    <source>
        <dbReference type="ARBA" id="ARBA00022982"/>
    </source>
</evidence>
<dbReference type="PANTHER" id="PTHR30529:SF7">
    <property type="entry name" value="CYTOCHROME B561 BACTERIAL_NI-HYDROGENASE DOMAIN-CONTAINING PROTEIN"/>
    <property type="match status" value="1"/>
</dbReference>
<dbReference type="AlphaFoldDB" id="A0A1M7IKC3"/>
<keyword evidence="10" id="KW-0408">Iron</keyword>
<feature type="transmembrane region" description="Helical" evidence="13">
    <location>
        <begin position="208"/>
        <end position="231"/>
    </location>
</feature>
<keyword evidence="8" id="KW-0249">Electron transport</keyword>
<dbReference type="GO" id="GO:0046872">
    <property type="term" value="F:metal ion binding"/>
    <property type="evidence" value="ECO:0007669"/>
    <property type="project" value="UniProtKB-KW"/>
</dbReference>
<keyword evidence="9 13" id="KW-1133">Transmembrane helix</keyword>
<dbReference type="RefSeq" id="WP_149780146.1">
    <property type="nucleotide sequence ID" value="NZ_FRCB01000007.1"/>
</dbReference>
<dbReference type="InterPro" id="IPR052168">
    <property type="entry name" value="Cytochrome_b561_oxidase"/>
</dbReference>
<keyword evidence="3" id="KW-0813">Transport</keyword>
<dbReference type="Pfam" id="PF04264">
    <property type="entry name" value="YceI"/>
    <property type="match status" value="1"/>
</dbReference>
<dbReference type="Pfam" id="PF01292">
    <property type="entry name" value="Ni_hydr_CYTB"/>
    <property type="match status" value="1"/>
</dbReference>
<dbReference type="InterPro" id="IPR036761">
    <property type="entry name" value="TTHA0802/YceI-like_sf"/>
</dbReference>
<keyword evidence="5" id="KW-0349">Heme</keyword>
<accession>A0A1M7IKC3</accession>
<keyword evidence="11 13" id="KW-0472">Membrane</keyword>
<dbReference type="Proteomes" id="UP000322545">
    <property type="component" value="Unassembled WGS sequence"/>
</dbReference>
<evidence type="ECO:0000256" key="6">
    <source>
        <dbReference type="ARBA" id="ARBA00022692"/>
    </source>
</evidence>
<comment type="subcellular location">
    <subcellularLocation>
        <location evidence="2">Cell membrane</location>
        <topology evidence="2">Multi-pass membrane protein</topology>
    </subcellularLocation>
</comment>
<dbReference type="InterPro" id="IPR011577">
    <property type="entry name" value="Cyt_b561_bac/Ni-Hgenase"/>
</dbReference>
<proteinExistence type="inferred from homology"/>
<evidence type="ECO:0000313" key="16">
    <source>
        <dbReference type="Proteomes" id="UP000322545"/>
    </source>
</evidence>
<feature type="transmembrane region" description="Helical" evidence="13">
    <location>
        <begin position="104"/>
        <end position="122"/>
    </location>
</feature>
<evidence type="ECO:0000256" key="7">
    <source>
        <dbReference type="ARBA" id="ARBA00022723"/>
    </source>
</evidence>
<evidence type="ECO:0000256" key="9">
    <source>
        <dbReference type="ARBA" id="ARBA00022989"/>
    </source>
</evidence>
<dbReference type="SUPFAM" id="SSF81342">
    <property type="entry name" value="Transmembrane di-heme cytochromes"/>
    <property type="match status" value="1"/>
</dbReference>
<dbReference type="SUPFAM" id="SSF101874">
    <property type="entry name" value="YceI-like"/>
    <property type="match status" value="1"/>
</dbReference>
<dbReference type="EMBL" id="FRCB01000007">
    <property type="protein sequence ID" value="SHM40837.1"/>
    <property type="molecule type" value="Genomic_DNA"/>
</dbReference>
<dbReference type="GO" id="GO:0022904">
    <property type="term" value="P:respiratory electron transport chain"/>
    <property type="evidence" value="ECO:0007669"/>
    <property type="project" value="InterPro"/>
</dbReference>
<evidence type="ECO:0000256" key="5">
    <source>
        <dbReference type="ARBA" id="ARBA00022617"/>
    </source>
</evidence>
<name>A0A1M7IKC3_9RHOB</name>
<comment type="similarity">
    <text evidence="12">Belongs to the cytochrome b561 family.</text>
</comment>
<organism evidence="15 16">
    <name type="scientific">Roseovarius litoreus</name>
    <dbReference type="NCBI Taxonomy" id="1155722"/>
    <lineage>
        <taxon>Bacteria</taxon>
        <taxon>Pseudomonadati</taxon>
        <taxon>Pseudomonadota</taxon>
        <taxon>Alphaproteobacteria</taxon>
        <taxon>Rhodobacterales</taxon>
        <taxon>Roseobacteraceae</taxon>
        <taxon>Roseovarius</taxon>
    </lineage>
</organism>
<feature type="transmembrane region" description="Helical" evidence="13">
    <location>
        <begin position="16"/>
        <end position="35"/>
    </location>
</feature>
<evidence type="ECO:0000313" key="15">
    <source>
        <dbReference type="EMBL" id="SHM40837.1"/>
    </source>
</evidence>
<evidence type="ECO:0000259" key="14">
    <source>
        <dbReference type="SMART" id="SM00867"/>
    </source>
</evidence>
<dbReference type="GO" id="GO:0009055">
    <property type="term" value="F:electron transfer activity"/>
    <property type="evidence" value="ECO:0007669"/>
    <property type="project" value="InterPro"/>
</dbReference>
<gene>
    <name evidence="15" type="ORF">SAMN05443432_10793</name>
</gene>
<evidence type="ECO:0000256" key="1">
    <source>
        <dbReference type="ARBA" id="ARBA00001970"/>
    </source>
</evidence>
<dbReference type="GO" id="GO:0020037">
    <property type="term" value="F:heme binding"/>
    <property type="evidence" value="ECO:0007669"/>
    <property type="project" value="TreeGrafter"/>
</dbReference>
<dbReference type="InterPro" id="IPR007372">
    <property type="entry name" value="Lipid/polyisoprenoid-bd_YceI"/>
</dbReference>
<reference evidence="15 16" key="1">
    <citation type="submission" date="2016-11" db="EMBL/GenBank/DDBJ databases">
        <authorList>
            <person name="Varghese N."/>
            <person name="Submissions S."/>
        </authorList>
    </citation>
    <scope>NUCLEOTIDE SEQUENCE [LARGE SCALE GENOMIC DNA]</scope>
    <source>
        <strain evidence="15 16">DSM 28249</strain>
    </source>
</reference>
<keyword evidence="16" id="KW-1185">Reference proteome</keyword>